<comment type="caution">
    <text evidence="2">The sequence shown here is derived from an EMBL/GenBank/DDBJ whole genome shotgun (WGS) entry which is preliminary data.</text>
</comment>
<accession>A0A4Y2L2A4</accession>
<evidence type="ECO:0000313" key="3">
    <source>
        <dbReference type="Proteomes" id="UP000499080"/>
    </source>
</evidence>
<dbReference type="EMBL" id="BGPR01005186">
    <property type="protein sequence ID" value="GBN07756.1"/>
    <property type="molecule type" value="Genomic_DNA"/>
</dbReference>
<proteinExistence type="predicted"/>
<gene>
    <name evidence="2" type="ORF">AVEN_212794_1</name>
</gene>
<dbReference type="Proteomes" id="UP000499080">
    <property type="component" value="Unassembled WGS sequence"/>
</dbReference>
<dbReference type="AlphaFoldDB" id="A0A4Y2L2A4"/>
<organism evidence="2 3">
    <name type="scientific">Araneus ventricosus</name>
    <name type="common">Orbweaver spider</name>
    <name type="synonym">Epeira ventricosa</name>
    <dbReference type="NCBI Taxonomy" id="182803"/>
    <lineage>
        <taxon>Eukaryota</taxon>
        <taxon>Metazoa</taxon>
        <taxon>Ecdysozoa</taxon>
        <taxon>Arthropoda</taxon>
        <taxon>Chelicerata</taxon>
        <taxon>Arachnida</taxon>
        <taxon>Araneae</taxon>
        <taxon>Araneomorphae</taxon>
        <taxon>Entelegynae</taxon>
        <taxon>Araneoidea</taxon>
        <taxon>Araneidae</taxon>
        <taxon>Araneus</taxon>
    </lineage>
</organism>
<sequence>MWTSNYHLRCILTRARKERQLEPEGRSVAVGRGDAHPLHSARGGGGDSGAGAGCLGVCHRALLQQVGQDPDVGALPAAVPLTPRHRQAQPSTPQRRPCTP</sequence>
<protein>
    <submittedName>
        <fullName evidence="2">Uncharacterized protein</fullName>
    </submittedName>
</protein>
<reference evidence="2 3" key="1">
    <citation type="journal article" date="2019" name="Sci. Rep.">
        <title>Orb-weaving spider Araneus ventricosus genome elucidates the spidroin gene catalogue.</title>
        <authorList>
            <person name="Kono N."/>
            <person name="Nakamura H."/>
            <person name="Ohtoshi R."/>
            <person name="Moran D.A.P."/>
            <person name="Shinohara A."/>
            <person name="Yoshida Y."/>
            <person name="Fujiwara M."/>
            <person name="Mori M."/>
            <person name="Tomita M."/>
            <person name="Arakawa K."/>
        </authorList>
    </citation>
    <scope>NUCLEOTIDE SEQUENCE [LARGE SCALE GENOMIC DNA]</scope>
</reference>
<feature type="non-terminal residue" evidence="2">
    <location>
        <position position="100"/>
    </location>
</feature>
<evidence type="ECO:0000256" key="1">
    <source>
        <dbReference type="SAM" id="MobiDB-lite"/>
    </source>
</evidence>
<feature type="region of interest" description="Disordered" evidence="1">
    <location>
        <begin position="71"/>
        <end position="100"/>
    </location>
</feature>
<name>A0A4Y2L2A4_ARAVE</name>
<keyword evidence="3" id="KW-1185">Reference proteome</keyword>
<feature type="region of interest" description="Disordered" evidence="1">
    <location>
        <begin position="17"/>
        <end position="49"/>
    </location>
</feature>
<evidence type="ECO:0000313" key="2">
    <source>
        <dbReference type="EMBL" id="GBN07756.1"/>
    </source>
</evidence>